<accession>A0A150HZV9</accession>
<reference evidence="1 2" key="1">
    <citation type="journal article" date="2016" name="Sci. Rep.">
        <title>Genomic and phenotypic characterization of the species Acinetobacter venetianus.</title>
        <authorList>
            <person name="Fondi M."/>
            <person name="Maida I."/>
            <person name="Perrin E."/>
            <person name="Orlandini V."/>
            <person name="La Torre L."/>
            <person name="Bosi E."/>
            <person name="Negroni A."/>
            <person name="Zanaroli G."/>
            <person name="Fava F."/>
            <person name="Decorosi F."/>
            <person name="Giovannetti L."/>
            <person name="Viti C."/>
            <person name="Vaneechoutte M."/>
            <person name="Dijkshoorn L."/>
            <person name="Fani R."/>
        </authorList>
    </citation>
    <scope>NUCLEOTIDE SEQUENCE [LARGE SCALE GENOMIC DNA]</scope>
    <source>
        <strain evidence="1 2">LUH5627</strain>
    </source>
</reference>
<dbReference type="AlphaFoldDB" id="A0A150HZV9"/>
<sequence length="167" mass="19438">MQNNKFPRNLIEEMFNSNVTFENILHVPSLTASDSHNVSDQFADFLDDAYEDWTSRSLLKQCPALESTLIQIRDNDEIKHYASEIIQDFYRACDDLEFLILISIRIPYNFKFNEEGKYRSNSLGGAFRQQWILAKNMIDAAEIAVKRAEDLHQEEELKARKEQGLEG</sequence>
<evidence type="ECO:0000313" key="2">
    <source>
        <dbReference type="Proteomes" id="UP000075680"/>
    </source>
</evidence>
<organism evidence="1 2">
    <name type="scientific">Acinetobacter venetianus</name>
    <dbReference type="NCBI Taxonomy" id="52133"/>
    <lineage>
        <taxon>Bacteria</taxon>
        <taxon>Pseudomonadati</taxon>
        <taxon>Pseudomonadota</taxon>
        <taxon>Gammaproteobacteria</taxon>
        <taxon>Moraxellales</taxon>
        <taxon>Moraxellaceae</taxon>
        <taxon>Acinetobacter</taxon>
    </lineage>
</organism>
<dbReference type="RefSeq" id="WP_061518331.1">
    <property type="nucleotide sequence ID" value="NZ_JRUE01000081.1"/>
</dbReference>
<dbReference type="Proteomes" id="UP000075680">
    <property type="component" value="Unassembled WGS sequence"/>
</dbReference>
<evidence type="ECO:0000313" key="1">
    <source>
        <dbReference type="EMBL" id="KXZ72781.1"/>
    </source>
</evidence>
<dbReference type="EMBL" id="JRUE01000081">
    <property type="protein sequence ID" value="KXZ72781.1"/>
    <property type="molecule type" value="Genomic_DNA"/>
</dbReference>
<name>A0A150HZV9_9GAMM</name>
<protein>
    <submittedName>
        <fullName evidence="1">Uncharacterized protein</fullName>
    </submittedName>
</protein>
<proteinExistence type="predicted"/>
<comment type="caution">
    <text evidence="1">The sequence shown here is derived from an EMBL/GenBank/DDBJ whole genome shotgun (WGS) entry which is preliminary data.</text>
</comment>
<dbReference type="PATRIC" id="fig|52133.18.peg.982"/>
<gene>
    <name evidence="1" type="ORF">AVENLUH5627_00949</name>
</gene>